<dbReference type="GO" id="GO:0044718">
    <property type="term" value="P:siderophore transmembrane transport"/>
    <property type="evidence" value="ECO:0007669"/>
    <property type="project" value="TreeGrafter"/>
</dbReference>
<dbReference type="Pfam" id="PF07715">
    <property type="entry name" value="Plug"/>
    <property type="match status" value="1"/>
</dbReference>
<dbReference type="AlphaFoldDB" id="A0A5M4B7F2"/>
<evidence type="ECO:0000256" key="1">
    <source>
        <dbReference type="ARBA" id="ARBA00004571"/>
    </source>
</evidence>
<dbReference type="PANTHER" id="PTHR30069:SF40">
    <property type="entry name" value="TONB-DEPENDENT RECEPTOR NMB0964-RELATED"/>
    <property type="match status" value="1"/>
</dbReference>
<dbReference type="InterPro" id="IPR000531">
    <property type="entry name" value="Beta-barrel_TonB"/>
</dbReference>
<evidence type="ECO:0000256" key="7">
    <source>
        <dbReference type="ARBA" id="ARBA00023237"/>
    </source>
</evidence>
<evidence type="ECO:0000256" key="5">
    <source>
        <dbReference type="ARBA" id="ARBA00023077"/>
    </source>
</evidence>
<dbReference type="SUPFAM" id="SSF56935">
    <property type="entry name" value="Porins"/>
    <property type="match status" value="1"/>
</dbReference>
<evidence type="ECO:0000256" key="4">
    <source>
        <dbReference type="ARBA" id="ARBA00022692"/>
    </source>
</evidence>
<evidence type="ECO:0000256" key="9">
    <source>
        <dbReference type="RuleBase" id="RU003357"/>
    </source>
</evidence>
<dbReference type="GO" id="GO:0009279">
    <property type="term" value="C:cell outer membrane"/>
    <property type="evidence" value="ECO:0007669"/>
    <property type="project" value="UniProtKB-SubCell"/>
</dbReference>
<dbReference type="Gene3D" id="2.170.130.10">
    <property type="entry name" value="TonB-dependent receptor, plug domain"/>
    <property type="match status" value="1"/>
</dbReference>
<dbReference type="PROSITE" id="PS52016">
    <property type="entry name" value="TONB_DEPENDENT_REC_3"/>
    <property type="match status" value="1"/>
</dbReference>
<feature type="domain" description="TonB-dependent receptor-like beta-barrel" evidence="10">
    <location>
        <begin position="327"/>
        <end position="718"/>
    </location>
</feature>
<keyword evidence="6 8" id="KW-0472">Membrane</keyword>
<dbReference type="GO" id="GO:0015344">
    <property type="term" value="F:siderophore uptake transmembrane transporter activity"/>
    <property type="evidence" value="ECO:0007669"/>
    <property type="project" value="TreeGrafter"/>
</dbReference>
<protein>
    <submittedName>
        <fullName evidence="12">Membrane protein</fullName>
    </submittedName>
</protein>
<comment type="caution">
    <text evidence="12">The sequence shown here is derived from an EMBL/GenBank/DDBJ whole genome shotgun (WGS) entry which is preliminary data.</text>
</comment>
<keyword evidence="7 8" id="KW-0998">Cell outer membrane</keyword>
<evidence type="ECO:0000256" key="2">
    <source>
        <dbReference type="ARBA" id="ARBA00022448"/>
    </source>
</evidence>
<evidence type="ECO:0000313" key="12">
    <source>
        <dbReference type="EMBL" id="GET45106.1"/>
    </source>
</evidence>
<comment type="subcellular location">
    <subcellularLocation>
        <location evidence="1 8">Cell outer membrane</location>
        <topology evidence="1 8">Multi-pass membrane protein</topology>
    </subcellularLocation>
</comment>
<dbReference type="Pfam" id="PF00593">
    <property type="entry name" value="TonB_dep_Rec_b-barrel"/>
    <property type="match status" value="1"/>
</dbReference>
<evidence type="ECO:0000259" key="10">
    <source>
        <dbReference type="Pfam" id="PF00593"/>
    </source>
</evidence>
<dbReference type="RefSeq" id="WP_155283803.1">
    <property type="nucleotide sequence ID" value="NZ_BLBC01000005.1"/>
</dbReference>
<proteinExistence type="inferred from homology"/>
<evidence type="ECO:0000259" key="11">
    <source>
        <dbReference type="Pfam" id="PF07715"/>
    </source>
</evidence>
<dbReference type="Gene3D" id="2.40.170.20">
    <property type="entry name" value="TonB-dependent receptor, beta-barrel domain"/>
    <property type="match status" value="1"/>
</dbReference>
<dbReference type="InterPro" id="IPR037066">
    <property type="entry name" value="Plug_dom_sf"/>
</dbReference>
<evidence type="ECO:0000256" key="6">
    <source>
        <dbReference type="ARBA" id="ARBA00023136"/>
    </source>
</evidence>
<dbReference type="OrthoDB" id="9795928at2"/>
<feature type="domain" description="TonB-dependent receptor plug" evidence="11">
    <location>
        <begin position="116"/>
        <end position="214"/>
    </location>
</feature>
<dbReference type="InterPro" id="IPR039426">
    <property type="entry name" value="TonB-dep_rcpt-like"/>
</dbReference>
<organism evidence="12 13">
    <name type="scientific">Capnocytophaga felis</name>
    <dbReference type="NCBI Taxonomy" id="2267611"/>
    <lineage>
        <taxon>Bacteria</taxon>
        <taxon>Pseudomonadati</taxon>
        <taxon>Bacteroidota</taxon>
        <taxon>Flavobacteriia</taxon>
        <taxon>Flavobacteriales</taxon>
        <taxon>Flavobacteriaceae</taxon>
        <taxon>Capnocytophaga</taxon>
    </lineage>
</organism>
<sequence length="760" mass="85847">MKNIFYLLIFCGALSYGQESLRLKIEDESKQPLAGAVIHFLGKHYISDVQGNVAIANLKSGTYPLKVSYLGFQDFQSRIKVPASALPYVITMTESVNELSEIVVASRQETTHRNTVMQVVDKDDLQRKSGESLAQLLATVRGVSMIQTGATIAKPVIHGLHSNRILILNNEVRQEGQQWGADHAPEIDPSVAHRIAVVKGAEAVRYGSDALGGVVLLSPEKLPYGDALHGEVSPSFASNGRKMTTSLKLETAVPNLPQWAWRVQASGKRSGDVQTADYHLNNTAQQERNFSVATGVEKERWGVEAFYSRYYNETGIFYGSHIGNLDDLLARFEIGRPLTIYPFSYQIEAPKQEVTHHLLKVKGFARFPSAGKLTVQYAYQDDIRKEFNVRRLDRTRIPALHMNLSTHSLDVSWENHYRQWKSQLGASSLHQVNYNTPGTGVVPVIPNFASFGYGAFAIQKYDGGDWEAEGGIRYDYKTLNADGYDSFSQRYGGNHTFHNLTYSLGGSYRISEKWSVTSNLGVAWRSPHVSELYSNGLHHGAGTYDIGDKNLQSETGVKWINSVKYQAEKWSFMADFFAQLIKNYIFDAPTGETKTLFSGVYPIFRYAQADAFFRGADMQLSYAFLPNWRYGLQASVVYANELKTRKYFPFIPSERISNEISFELPQMGSWRGIYFSAKHRFVAKQTRFNPEQELVNDTPDAYHLFDVSLGGKLPFGKQQIAVHISAENVFNKLYKEYTNRFRYYAHDLGRNIQLRVVYSF</sequence>
<comment type="similarity">
    <text evidence="8 9">Belongs to the TonB-dependent receptor family.</text>
</comment>
<dbReference type="InterPro" id="IPR008969">
    <property type="entry name" value="CarboxyPept-like_regulatory"/>
</dbReference>
<dbReference type="InterPro" id="IPR036942">
    <property type="entry name" value="Beta-barrel_TonB_sf"/>
</dbReference>
<name>A0A5M4B7F2_9FLAO</name>
<dbReference type="EMBL" id="BLBC01000005">
    <property type="protein sequence ID" value="GET45106.1"/>
    <property type="molecule type" value="Genomic_DNA"/>
</dbReference>
<evidence type="ECO:0000256" key="8">
    <source>
        <dbReference type="PROSITE-ProRule" id="PRU01360"/>
    </source>
</evidence>
<gene>
    <name evidence="12" type="ORF">RCZ01_04080</name>
</gene>
<reference evidence="13" key="1">
    <citation type="journal article" date="2020" name="Int. J. Syst. Evol. Microbiol.">
        <title>Capnocytophaga felis sp. nov. isolated from the feline oral cavity.</title>
        <authorList>
            <person name="Suzuki M."/>
            <person name="Umeda K."/>
            <person name="Kimura M."/>
            <person name="Imaoka K."/>
            <person name="Morikawa S."/>
            <person name="Maeda K."/>
        </authorList>
    </citation>
    <scope>NUCLEOTIDE SEQUENCE [LARGE SCALE GENOMIC DNA]</scope>
    <source>
        <strain evidence="13">KC07070</strain>
    </source>
</reference>
<dbReference type="InterPro" id="IPR012910">
    <property type="entry name" value="Plug_dom"/>
</dbReference>
<accession>A0A5M4B7F2</accession>
<keyword evidence="2 8" id="KW-0813">Transport</keyword>
<keyword evidence="5 9" id="KW-0798">TonB box</keyword>
<dbReference type="Pfam" id="PF13715">
    <property type="entry name" value="CarbopepD_reg_2"/>
    <property type="match status" value="1"/>
</dbReference>
<dbReference type="PANTHER" id="PTHR30069">
    <property type="entry name" value="TONB-DEPENDENT OUTER MEMBRANE RECEPTOR"/>
    <property type="match status" value="1"/>
</dbReference>
<dbReference type="Proteomes" id="UP000398217">
    <property type="component" value="Unassembled WGS sequence"/>
</dbReference>
<keyword evidence="13" id="KW-1185">Reference proteome</keyword>
<evidence type="ECO:0000313" key="13">
    <source>
        <dbReference type="Proteomes" id="UP000398217"/>
    </source>
</evidence>
<keyword evidence="3 8" id="KW-1134">Transmembrane beta strand</keyword>
<dbReference type="SUPFAM" id="SSF49464">
    <property type="entry name" value="Carboxypeptidase regulatory domain-like"/>
    <property type="match status" value="1"/>
</dbReference>
<keyword evidence="4 8" id="KW-0812">Transmembrane</keyword>
<evidence type="ECO:0000256" key="3">
    <source>
        <dbReference type="ARBA" id="ARBA00022452"/>
    </source>
</evidence>